<comment type="caution">
    <text evidence="5">The sequence shown here is derived from an EMBL/GenBank/DDBJ whole genome shotgun (WGS) entry which is preliminary data.</text>
</comment>
<keyword evidence="2" id="KW-0040">ANK repeat</keyword>
<dbReference type="InterPro" id="IPR056884">
    <property type="entry name" value="NPHP3-like_N"/>
</dbReference>
<evidence type="ECO:0008006" key="7">
    <source>
        <dbReference type="Google" id="ProtNLM"/>
    </source>
</evidence>
<dbReference type="PROSITE" id="PS50297">
    <property type="entry name" value="ANK_REP_REGION"/>
    <property type="match status" value="1"/>
</dbReference>
<organism evidence="5 6">
    <name type="scientific">Sclerotinia nivalis</name>
    <dbReference type="NCBI Taxonomy" id="352851"/>
    <lineage>
        <taxon>Eukaryota</taxon>
        <taxon>Fungi</taxon>
        <taxon>Dikarya</taxon>
        <taxon>Ascomycota</taxon>
        <taxon>Pezizomycotina</taxon>
        <taxon>Leotiomycetes</taxon>
        <taxon>Helotiales</taxon>
        <taxon>Sclerotiniaceae</taxon>
        <taxon>Sclerotinia</taxon>
    </lineage>
</organism>
<dbReference type="InterPro" id="IPR031359">
    <property type="entry name" value="NACHT_N"/>
</dbReference>
<dbReference type="Proteomes" id="UP001152300">
    <property type="component" value="Unassembled WGS sequence"/>
</dbReference>
<name>A0A9X0DR15_9HELO</name>
<dbReference type="PANTHER" id="PTHR10039:SF15">
    <property type="entry name" value="NACHT DOMAIN-CONTAINING PROTEIN"/>
    <property type="match status" value="1"/>
</dbReference>
<evidence type="ECO:0000259" key="4">
    <source>
        <dbReference type="Pfam" id="PF24883"/>
    </source>
</evidence>
<gene>
    <name evidence="5" type="ORF">OCU04_001349</name>
</gene>
<evidence type="ECO:0000256" key="2">
    <source>
        <dbReference type="PROSITE-ProRule" id="PRU00023"/>
    </source>
</evidence>
<dbReference type="InterPro" id="IPR036770">
    <property type="entry name" value="Ankyrin_rpt-contain_sf"/>
</dbReference>
<dbReference type="PANTHER" id="PTHR10039">
    <property type="entry name" value="AMELOGENIN"/>
    <property type="match status" value="1"/>
</dbReference>
<feature type="repeat" description="ANK" evidence="2">
    <location>
        <begin position="825"/>
        <end position="857"/>
    </location>
</feature>
<dbReference type="AlphaFoldDB" id="A0A9X0DR15"/>
<dbReference type="Gene3D" id="1.25.40.20">
    <property type="entry name" value="Ankyrin repeat-containing domain"/>
    <property type="match status" value="1"/>
</dbReference>
<sequence length="1170" mass="133800">MATSPEPSLGALTNQNDALWEEAYEKFKRDDPELYERLQSIISKDPNVRNNVGQEQQLGDLLLRKRRIMEDKQWVFYWRKKAIKIGPQFDKIVKIFKLVKPIGDTAAAIDPVHAGIPWACVSVLLPLILNHSEEQEAAMNGLQKVVEIVQQFTSFGWDHLNIPKEKSEKQLKESIVTLYWKILRYEATAIHNFSRHTISRYAASIVRKDDWKTLLSDVEVYKNNFMTDLQLNDSQNQKRFESELRELTLGLDRTDEKNLEIIQWVSDKPYISQHYTARQLLAQYPHAGEWIIEKYARWLNSAGAPTFWIRGTIGTGKTSIVSTIIESFYSDIARQDDQRMVYFYCISPTTSSDVIRSLVSQLAWTLDGNAIEPNIISMFNDAKPPDPTIPKPEDWSDALLKLCQRLSKVIIVVDALDECNDFSKLLTTLKKIQVKQLDGVKLVFSSRLNVDVDKVFFGSDGVILTVEDTSRDMSTYIENEVRAKEEDIECDDETAKRQIIDQIVLVLTNFAGGMFKWVTLQLAIMFPIETQTFLPENIEIQLLNIKNRNLSLEQSLNDAYETVYMINTKPGAYNTSVLKSLCKWLLCCKTPLPAEEVLKIIELSLDHDPKLQKITRSPLSTKIVLHCCSNFVIQSSEGTFRFAHLSVEEYLTNHCGVKVEFQTEECHFFVMKMCLNCLVHKRVKPGTKPGLKHGSVASAIKKTLMLPQEPANLLAYSISYWAHHTNKATSERRCKDPLYKRFAPGATISPSLQWWYTQIDAGNYSGSTRYQIMEIADRVLGDLSRSDQYPSKSRLRMLGAAFNLPEIIQNALDKYREGIDEPLRFGTTPLLVAIRHGSPDSAKYLLDRGANPHLTSSAHRHHIKYGNMGRPIADEDMVYWVIAKGGNPQENLEERLQIEEILLNHERSRQVFIEQLERHLTKDTHSEPLRALETLYRAADETPISAKILEYRIKAKGLGELADVLYQIDEETFDDEMVLEVIRLDSHNTVEKFFEFKQIDTITEEMIRYALKSGNSDTLAYFMTQFDSSLLRRDLVIDEKPRQEDMWKIILDAKGNDFIDQKLFDSLFDSPDAKSVEFILRSCGTEMINSSHIEAIASSRSSADTLNVILSVRGSLDGLITEDAAVKALQNGNFDMYNLMLDNVADQSMLTARAEKLAEEMGSWSQFFQR</sequence>
<dbReference type="InterPro" id="IPR002110">
    <property type="entry name" value="Ankyrin_rpt"/>
</dbReference>
<dbReference type="SMART" id="SM00248">
    <property type="entry name" value="ANK"/>
    <property type="match status" value="2"/>
</dbReference>
<dbReference type="Pfam" id="PF17100">
    <property type="entry name" value="NACHT_N"/>
    <property type="match status" value="1"/>
</dbReference>
<dbReference type="SUPFAM" id="SSF48403">
    <property type="entry name" value="Ankyrin repeat"/>
    <property type="match status" value="1"/>
</dbReference>
<dbReference type="Pfam" id="PF00023">
    <property type="entry name" value="Ank"/>
    <property type="match status" value="1"/>
</dbReference>
<keyword evidence="6" id="KW-1185">Reference proteome</keyword>
<dbReference type="Pfam" id="PF24883">
    <property type="entry name" value="NPHP3_N"/>
    <property type="match status" value="1"/>
</dbReference>
<reference evidence="5" key="1">
    <citation type="submission" date="2022-11" db="EMBL/GenBank/DDBJ databases">
        <title>Genome Resource of Sclerotinia nivalis Strain SnTB1, a Plant Pathogen Isolated from American Ginseng.</title>
        <authorList>
            <person name="Fan S."/>
        </authorList>
    </citation>
    <scope>NUCLEOTIDE SEQUENCE</scope>
    <source>
        <strain evidence="5">SnTB1</strain>
    </source>
</reference>
<dbReference type="SUPFAM" id="SSF52540">
    <property type="entry name" value="P-loop containing nucleoside triphosphate hydrolases"/>
    <property type="match status" value="1"/>
</dbReference>
<dbReference type="PROSITE" id="PS50088">
    <property type="entry name" value="ANK_REPEAT"/>
    <property type="match status" value="1"/>
</dbReference>
<protein>
    <recommendedName>
        <fullName evidence="7">NWD NACHT-NTPase N-terminal domain-containing protein</fullName>
    </recommendedName>
</protein>
<keyword evidence="1" id="KW-0677">Repeat</keyword>
<proteinExistence type="predicted"/>
<feature type="domain" description="Nephrocystin 3-like N-terminal" evidence="4">
    <location>
        <begin position="288"/>
        <end position="447"/>
    </location>
</feature>
<dbReference type="Gene3D" id="3.40.50.300">
    <property type="entry name" value="P-loop containing nucleotide triphosphate hydrolases"/>
    <property type="match status" value="1"/>
</dbReference>
<dbReference type="InterPro" id="IPR027417">
    <property type="entry name" value="P-loop_NTPase"/>
</dbReference>
<dbReference type="EMBL" id="JAPEIS010000001">
    <property type="protein sequence ID" value="KAJ8070997.1"/>
    <property type="molecule type" value="Genomic_DNA"/>
</dbReference>
<evidence type="ECO:0000313" key="5">
    <source>
        <dbReference type="EMBL" id="KAJ8070997.1"/>
    </source>
</evidence>
<evidence type="ECO:0000256" key="1">
    <source>
        <dbReference type="ARBA" id="ARBA00022737"/>
    </source>
</evidence>
<evidence type="ECO:0000259" key="3">
    <source>
        <dbReference type="Pfam" id="PF17100"/>
    </source>
</evidence>
<evidence type="ECO:0000313" key="6">
    <source>
        <dbReference type="Proteomes" id="UP001152300"/>
    </source>
</evidence>
<feature type="domain" description="NWD NACHT-NTPase N-terminal" evidence="3">
    <location>
        <begin position="18"/>
        <end position="228"/>
    </location>
</feature>
<accession>A0A9X0DR15</accession>
<dbReference type="OrthoDB" id="7464126at2759"/>